<evidence type="ECO:0000313" key="2">
    <source>
        <dbReference type="EMBL" id="QEH34271.1"/>
    </source>
</evidence>
<dbReference type="EMBL" id="CP042997">
    <property type="protein sequence ID" value="QEH34271.1"/>
    <property type="molecule type" value="Genomic_DNA"/>
</dbReference>
<keyword evidence="3" id="KW-1185">Reference proteome</keyword>
<reference evidence="2 3" key="1">
    <citation type="submission" date="2019-08" db="EMBL/GenBank/DDBJ databases">
        <title>Deep-cultivation of Planctomycetes and their phenomic and genomic characterization uncovers novel biology.</title>
        <authorList>
            <person name="Wiegand S."/>
            <person name="Jogler M."/>
            <person name="Boedeker C."/>
            <person name="Pinto D."/>
            <person name="Vollmers J."/>
            <person name="Rivas-Marin E."/>
            <person name="Kohn T."/>
            <person name="Peeters S.H."/>
            <person name="Heuer A."/>
            <person name="Rast P."/>
            <person name="Oberbeckmann S."/>
            <person name="Bunk B."/>
            <person name="Jeske O."/>
            <person name="Meyerdierks A."/>
            <person name="Storesund J.E."/>
            <person name="Kallscheuer N."/>
            <person name="Luecker S."/>
            <person name="Lage O.M."/>
            <person name="Pohl T."/>
            <person name="Merkel B.J."/>
            <person name="Hornburger P."/>
            <person name="Mueller R.-W."/>
            <person name="Bruemmer F."/>
            <person name="Labrenz M."/>
            <person name="Spormann A.M."/>
            <person name="Op den Camp H."/>
            <person name="Overmann J."/>
            <person name="Amann R."/>
            <person name="Jetten M.S.M."/>
            <person name="Mascher T."/>
            <person name="Medema M.H."/>
            <person name="Devos D.P."/>
            <person name="Kaster A.-K."/>
            <person name="Ovreas L."/>
            <person name="Rohde M."/>
            <person name="Galperin M.Y."/>
            <person name="Jogler C."/>
        </authorList>
    </citation>
    <scope>NUCLEOTIDE SEQUENCE [LARGE SCALE GENOMIC DNA]</scope>
    <source>
        <strain evidence="2 3">OJF2</strain>
    </source>
</reference>
<feature type="region of interest" description="Disordered" evidence="1">
    <location>
        <begin position="130"/>
        <end position="152"/>
    </location>
</feature>
<name>A0A5B9W2B9_9BACT</name>
<evidence type="ECO:0000313" key="3">
    <source>
        <dbReference type="Proteomes" id="UP000324233"/>
    </source>
</evidence>
<organism evidence="2 3">
    <name type="scientific">Aquisphaera giovannonii</name>
    <dbReference type="NCBI Taxonomy" id="406548"/>
    <lineage>
        <taxon>Bacteria</taxon>
        <taxon>Pseudomonadati</taxon>
        <taxon>Planctomycetota</taxon>
        <taxon>Planctomycetia</taxon>
        <taxon>Isosphaerales</taxon>
        <taxon>Isosphaeraceae</taxon>
        <taxon>Aquisphaera</taxon>
    </lineage>
</organism>
<dbReference type="Proteomes" id="UP000324233">
    <property type="component" value="Chromosome"/>
</dbReference>
<evidence type="ECO:0000256" key="1">
    <source>
        <dbReference type="SAM" id="MobiDB-lite"/>
    </source>
</evidence>
<accession>A0A5B9W2B9</accession>
<dbReference type="AlphaFoldDB" id="A0A5B9W2B9"/>
<dbReference type="KEGG" id="agv:OJF2_28060"/>
<feature type="compositionally biased region" description="Polar residues" evidence="1">
    <location>
        <begin position="130"/>
        <end position="141"/>
    </location>
</feature>
<dbReference type="RefSeq" id="WP_148594219.1">
    <property type="nucleotide sequence ID" value="NZ_CP042997.1"/>
</dbReference>
<sequence>MATIEELEARIAATERQLAAWRRRAIAAAVAGAALLACGWQAGQRDLKVRSIVVGDEDGPMARLGANSSGGFGISVFKRGEELAGTFGVTEKGSPFLGLYDRKDDKPNVRPYMLLGDNGPTMSLLDSNGETVFRAPQSSGREQPAVRPGRRR</sequence>
<gene>
    <name evidence="2" type="ORF">OJF2_28060</name>
</gene>
<protein>
    <submittedName>
        <fullName evidence="2">Uncharacterized protein</fullName>
    </submittedName>
</protein>
<proteinExistence type="predicted"/>